<organism evidence="2 3">
    <name type="scientific">Lysobacter soli</name>
    <dbReference type="NCBI Taxonomy" id="453783"/>
    <lineage>
        <taxon>Bacteria</taxon>
        <taxon>Pseudomonadati</taxon>
        <taxon>Pseudomonadota</taxon>
        <taxon>Gammaproteobacteria</taxon>
        <taxon>Lysobacterales</taxon>
        <taxon>Lysobacteraceae</taxon>
        <taxon>Lysobacter</taxon>
    </lineage>
</organism>
<keyword evidence="2" id="KW-0378">Hydrolase</keyword>
<reference evidence="2 3" key="1">
    <citation type="submission" date="2018-08" db="EMBL/GenBank/DDBJ databases">
        <title>Lysobacter soli KCTC 22011, whole genome shotgun sequence.</title>
        <authorList>
            <person name="Zhang X."/>
            <person name="Feng G."/>
            <person name="Zhu H."/>
        </authorList>
    </citation>
    <scope>NUCLEOTIDE SEQUENCE [LARGE SCALE GENOMIC DNA]</scope>
    <source>
        <strain evidence="2 3">KCTC 22011</strain>
    </source>
</reference>
<dbReference type="Gene3D" id="3.40.50.1820">
    <property type="entry name" value="alpha/beta hydrolase"/>
    <property type="match status" value="1"/>
</dbReference>
<dbReference type="Proteomes" id="UP000256829">
    <property type="component" value="Unassembled WGS sequence"/>
</dbReference>
<feature type="domain" description="AB hydrolase-1" evidence="1">
    <location>
        <begin position="32"/>
        <end position="268"/>
    </location>
</feature>
<dbReference type="InterPro" id="IPR000639">
    <property type="entry name" value="Epox_hydrolase-like"/>
</dbReference>
<keyword evidence="3" id="KW-1185">Reference proteome</keyword>
<dbReference type="PRINTS" id="PR00412">
    <property type="entry name" value="EPOXHYDRLASE"/>
</dbReference>
<dbReference type="SUPFAM" id="SSF53474">
    <property type="entry name" value="alpha/beta-Hydrolases"/>
    <property type="match status" value="1"/>
</dbReference>
<dbReference type="RefSeq" id="WP_115843213.1">
    <property type="nucleotide sequence ID" value="NZ_CP183976.1"/>
</dbReference>
<evidence type="ECO:0000313" key="2">
    <source>
        <dbReference type="EMBL" id="RDY66348.1"/>
    </source>
</evidence>
<dbReference type="PANTHER" id="PTHR43798:SF33">
    <property type="entry name" value="HYDROLASE, PUTATIVE (AFU_ORTHOLOGUE AFUA_2G14860)-RELATED"/>
    <property type="match status" value="1"/>
</dbReference>
<gene>
    <name evidence="2" type="ORF">DX912_13815</name>
</gene>
<accession>A0A3D8VC06</accession>
<name>A0A3D8VC06_9GAMM</name>
<evidence type="ECO:0000259" key="1">
    <source>
        <dbReference type="Pfam" id="PF00561"/>
    </source>
</evidence>
<dbReference type="InterPro" id="IPR050266">
    <property type="entry name" value="AB_hydrolase_sf"/>
</dbReference>
<dbReference type="PRINTS" id="PR00111">
    <property type="entry name" value="ABHYDROLASE"/>
</dbReference>
<evidence type="ECO:0000313" key="3">
    <source>
        <dbReference type="Proteomes" id="UP000256829"/>
    </source>
</evidence>
<dbReference type="GO" id="GO:0016020">
    <property type="term" value="C:membrane"/>
    <property type="evidence" value="ECO:0007669"/>
    <property type="project" value="TreeGrafter"/>
</dbReference>
<dbReference type="Pfam" id="PF00561">
    <property type="entry name" value="Abhydrolase_1"/>
    <property type="match status" value="1"/>
</dbReference>
<comment type="caution">
    <text evidence="2">The sequence shown here is derived from an EMBL/GenBank/DDBJ whole genome shotgun (WGS) entry which is preliminary data.</text>
</comment>
<dbReference type="InterPro" id="IPR000073">
    <property type="entry name" value="AB_hydrolase_1"/>
</dbReference>
<dbReference type="InterPro" id="IPR029058">
    <property type="entry name" value="AB_hydrolase_fold"/>
</dbReference>
<dbReference type="AlphaFoldDB" id="A0A3D8VC06"/>
<dbReference type="EMBL" id="QTJR01000010">
    <property type="protein sequence ID" value="RDY66348.1"/>
    <property type="molecule type" value="Genomic_DNA"/>
</dbReference>
<dbReference type="GO" id="GO:0016787">
    <property type="term" value="F:hydrolase activity"/>
    <property type="evidence" value="ECO:0007669"/>
    <property type="project" value="UniProtKB-KW"/>
</dbReference>
<sequence length="298" mass="32812">MDAATFFAARRTVRTSSGTIGYVERGTGPVALFVHGVLLNGYLWRHQLEALSDVRRCIAVDLLAHGHTDAADGQDVSVTANAHMLAQFLDALGIDRVDLVGNDSGGGICQIFAALYPQRLRSLTLTNCDAHDNWPPEAFAPFVAMVADGGLPGTIQAMVDDKSVYRAALAPAYERPQDVSDATIDTYLQPFASDARRLKQLEAFANAFDCRHTLAIEDGLRTLRVPTLIAWGTDDIYFPVEWSHWLQKAIPGTTRRVEFEGARIFFPEERPDDFNRELRAHLEATLASAPRTRDNATA</sequence>
<dbReference type="PANTHER" id="PTHR43798">
    <property type="entry name" value="MONOACYLGLYCEROL LIPASE"/>
    <property type="match status" value="1"/>
</dbReference>
<protein>
    <submittedName>
        <fullName evidence="2">Alpha/beta hydrolase</fullName>
    </submittedName>
</protein>
<proteinExistence type="predicted"/>